<name>A0A7G9QAR1_9SPHI</name>
<dbReference type="PANTHER" id="PTHR44591">
    <property type="entry name" value="STRESS RESPONSE REGULATOR PROTEIN 1"/>
    <property type="match status" value="1"/>
</dbReference>
<evidence type="ECO:0000313" key="4">
    <source>
        <dbReference type="EMBL" id="QNN40436.1"/>
    </source>
</evidence>
<dbReference type="PANTHER" id="PTHR44591:SF3">
    <property type="entry name" value="RESPONSE REGULATORY DOMAIN-CONTAINING PROTEIN"/>
    <property type="match status" value="1"/>
</dbReference>
<dbReference type="InterPro" id="IPR036641">
    <property type="entry name" value="HPT_dom_sf"/>
</dbReference>
<accession>A0A7G9QAR1</accession>
<feature type="modified residue" description="4-aspartylphosphate" evidence="2">
    <location>
        <position position="63"/>
    </location>
</feature>
<dbReference type="InterPro" id="IPR050595">
    <property type="entry name" value="Bact_response_regulator"/>
</dbReference>
<keyword evidence="1 2" id="KW-0597">Phosphoprotein</keyword>
<dbReference type="RefSeq" id="WP_187591160.1">
    <property type="nucleotide sequence ID" value="NZ_CP060723.1"/>
</dbReference>
<reference evidence="4 5" key="1">
    <citation type="submission" date="2020-08" db="EMBL/GenBank/DDBJ databases">
        <title>Genome sequence of Pedobacter roseus KACC 11594T.</title>
        <authorList>
            <person name="Hyun D.-W."/>
            <person name="Bae J.-W."/>
        </authorList>
    </citation>
    <scope>NUCLEOTIDE SEQUENCE [LARGE SCALE GENOMIC DNA]</scope>
    <source>
        <strain evidence="4 5">KACC 11594</strain>
    </source>
</reference>
<evidence type="ECO:0000256" key="1">
    <source>
        <dbReference type="ARBA" id="ARBA00022553"/>
    </source>
</evidence>
<dbReference type="Gene3D" id="1.20.120.160">
    <property type="entry name" value="HPT domain"/>
    <property type="match status" value="1"/>
</dbReference>
<dbReference type="KEGG" id="proe:H9L23_14905"/>
<evidence type="ECO:0000259" key="3">
    <source>
        <dbReference type="PROSITE" id="PS50110"/>
    </source>
</evidence>
<dbReference type="InterPro" id="IPR001789">
    <property type="entry name" value="Sig_transdc_resp-reg_receiver"/>
</dbReference>
<dbReference type="AlphaFoldDB" id="A0A7G9QAR1"/>
<dbReference type="PROSITE" id="PS50110">
    <property type="entry name" value="RESPONSE_REGULATORY"/>
    <property type="match status" value="1"/>
</dbReference>
<sequence length="256" mass="29139">MEAIEKKHQGPDKPIDVLIIGETDHKQLSEYLEEYDVSFIIAFNEEGAIKNLRDFTFKLVLIDIDSPDLAYCKIVAHIKNELLLNIPIVAIIADGGEEMKKRCFDKGINGCFTRPISKIELVGVLTQFLTKEVSSEENIQTATYRTIDLGYLKEISMGNADFEREMAGKFFEIIAEELIQLNNDLGEGNYEALKRTVHKMKSTIYLMGLKPKLSAAIEAIEYDQLNHDQFRHHVDSIVSVCEKAKEEVQLFLNHTI</sequence>
<protein>
    <recommendedName>
        <fullName evidence="3">Response regulatory domain-containing protein</fullName>
    </recommendedName>
</protein>
<evidence type="ECO:0000256" key="2">
    <source>
        <dbReference type="PROSITE-ProRule" id="PRU00169"/>
    </source>
</evidence>
<feature type="domain" description="Response regulatory" evidence="3">
    <location>
        <begin position="14"/>
        <end position="129"/>
    </location>
</feature>
<dbReference type="InterPro" id="IPR011006">
    <property type="entry name" value="CheY-like_superfamily"/>
</dbReference>
<proteinExistence type="predicted"/>
<organism evidence="4 5">
    <name type="scientific">Pedobacter roseus</name>
    <dbReference type="NCBI Taxonomy" id="336820"/>
    <lineage>
        <taxon>Bacteria</taxon>
        <taxon>Pseudomonadati</taxon>
        <taxon>Bacteroidota</taxon>
        <taxon>Sphingobacteriia</taxon>
        <taxon>Sphingobacteriales</taxon>
        <taxon>Sphingobacteriaceae</taxon>
        <taxon>Pedobacter</taxon>
    </lineage>
</organism>
<dbReference type="Proteomes" id="UP000515806">
    <property type="component" value="Chromosome"/>
</dbReference>
<dbReference type="Gene3D" id="3.40.50.2300">
    <property type="match status" value="1"/>
</dbReference>
<gene>
    <name evidence="4" type="ORF">H9L23_14905</name>
</gene>
<keyword evidence="5" id="KW-1185">Reference proteome</keyword>
<dbReference type="EMBL" id="CP060723">
    <property type="protein sequence ID" value="QNN40436.1"/>
    <property type="molecule type" value="Genomic_DNA"/>
</dbReference>
<dbReference type="GO" id="GO:0000160">
    <property type="term" value="P:phosphorelay signal transduction system"/>
    <property type="evidence" value="ECO:0007669"/>
    <property type="project" value="InterPro"/>
</dbReference>
<dbReference type="SUPFAM" id="SSF47226">
    <property type="entry name" value="Histidine-containing phosphotransfer domain, HPT domain"/>
    <property type="match status" value="1"/>
</dbReference>
<evidence type="ECO:0000313" key="5">
    <source>
        <dbReference type="Proteomes" id="UP000515806"/>
    </source>
</evidence>
<dbReference type="SUPFAM" id="SSF52172">
    <property type="entry name" value="CheY-like"/>
    <property type="match status" value="1"/>
</dbReference>